<evidence type="ECO:0000313" key="3">
    <source>
        <dbReference type="Proteomes" id="UP001283361"/>
    </source>
</evidence>
<evidence type="ECO:0000313" key="2">
    <source>
        <dbReference type="EMBL" id="KAK3738955.1"/>
    </source>
</evidence>
<proteinExistence type="predicted"/>
<dbReference type="AlphaFoldDB" id="A0AAE1CVZ9"/>
<reference evidence="2" key="1">
    <citation type="journal article" date="2023" name="G3 (Bethesda)">
        <title>A reference genome for the long-term kleptoplast-retaining sea slug Elysia crispata morphotype clarki.</title>
        <authorList>
            <person name="Eastman K.E."/>
            <person name="Pendleton A.L."/>
            <person name="Shaikh M.A."/>
            <person name="Suttiyut T."/>
            <person name="Ogas R."/>
            <person name="Tomko P."/>
            <person name="Gavelis G."/>
            <person name="Widhalm J.R."/>
            <person name="Wisecaver J.H."/>
        </authorList>
    </citation>
    <scope>NUCLEOTIDE SEQUENCE</scope>
    <source>
        <strain evidence="2">ECLA1</strain>
    </source>
</reference>
<evidence type="ECO:0000256" key="1">
    <source>
        <dbReference type="SAM" id="MobiDB-lite"/>
    </source>
</evidence>
<dbReference type="EMBL" id="JAWDGP010006562">
    <property type="protein sequence ID" value="KAK3738955.1"/>
    <property type="molecule type" value="Genomic_DNA"/>
</dbReference>
<organism evidence="2 3">
    <name type="scientific">Elysia crispata</name>
    <name type="common">lettuce slug</name>
    <dbReference type="NCBI Taxonomy" id="231223"/>
    <lineage>
        <taxon>Eukaryota</taxon>
        <taxon>Metazoa</taxon>
        <taxon>Spiralia</taxon>
        <taxon>Lophotrochozoa</taxon>
        <taxon>Mollusca</taxon>
        <taxon>Gastropoda</taxon>
        <taxon>Heterobranchia</taxon>
        <taxon>Euthyneura</taxon>
        <taxon>Panpulmonata</taxon>
        <taxon>Sacoglossa</taxon>
        <taxon>Placobranchoidea</taxon>
        <taxon>Plakobranchidae</taxon>
        <taxon>Elysia</taxon>
    </lineage>
</organism>
<name>A0AAE1CVZ9_9GAST</name>
<dbReference type="Proteomes" id="UP001283361">
    <property type="component" value="Unassembled WGS sequence"/>
</dbReference>
<protein>
    <submittedName>
        <fullName evidence="2">Uncharacterized protein</fullName>
    </submittedName>
</protein>
<comment type="caution">
    <text evidence="2">The sequence shown here is derived from an EMBL/GenBank/DDBJ whole genome shotgun (WGS) entry which is preliminary data.</text>
</comment>
<gene>
    <name evidence="2" type="ORF">RRG08_006522</name>
</gene>
<keyword evidence="3" id="KW-1185">Reference proteome</keyword>
<accession>A0AAE1CVZ9</accession>
<feature type="region of interest" description="Disordered" evidence="1">
    <location>
        <begin position="1"/>
        <end position="97"/>
    </location>
</feature>
<sequence length="97" mass="10937">MNHADKGLPRSAAKTRGKNSPGEKSRYSCVKPQHHYEADPQVIPEPPQPEYWQLRPQPVLQPHRETEASRPVEPQPSTSQGEIGLNIAFHPPRTKSK</sequence>